<name>A0A2R6BR42_9ARCH</name>
<reference evidence="2 3" key="1">
    <citation type="submission" date="2017-04" db="EMBL/GenBank/DDBJ databases">
        <title>Novel microbial lineages endemic to geothermal iron-oxide mats fill important gaps in the evolutionary history of Archaea.</title>
        <authorList>
            <person name="Jay Z.J."/>
            <person name="Beam J.P."/>
            <person name="Dlakic M."/>
            <person name="Rusch D.B."/>
            <person name="Kozubal M.A."/>
            <person name="Inskeep W.P."/>
        </authorList>
    </citation>
    <scope>NUCLEOTIDE SEQUENCE [LARGE SCALE GENOMIC DNA]</scope>
    <source>
        <strain evidence="2">ECH_B_3</strain>
    </source>
</reference>
<dbReference type="AlphaFoldDB" id="A0A2R6BR42"/>
<evidence type="ECO:0000256" key="1">
    <source>
        <dbReference type="SAM" id="Phobius"/>
    </source>
</evidence>
<comment type="caution">
    <text evidence="2">The sequence shown here is derived from an EMBL/GenBank/DDBJ whole genome shotgun (WGS) entry which is preliminary data.</text>
</comment>
<sequence>MVILLFSVSVFSLIGVVYWFKPGLLCSQATLCPNRDASFEWGLLAPYVLAGVVTGSVFTLPLVAYAGIRALKRFKRSETR</sequence>
<protein>
    <submittedName>
        <fullName evidence="2">Uncharacterized protein</fullName>
    </submittedName>
</protein>
<keyword evidence="1" id="KW-1133">Transmembrane helix</keyword>
<accession>A0A2R6BR42</accession>
<dbReference type="EMBL" id="NEXI01000002">
    <property type="protein sequence ID" value="PSO01095.1"/>
    <property type="molecule type" value="Genomic_DNA"/>
</dbReference>
<evidence type="ECO:0000313" key="3">
    <source>
        <dbReference type="Proteomes" id="UP000241972"/>
    </source>
</evidence>
<keyword evidence="1" id="KW-0812">Transmembrane</keyword>
<feature type="transmembrane region" description="Helical" evidence="1">
    <location>
        <begin position="44"/>
        <end position="68"/>
    </location>
</feature>
<proteinExistence type="predicted"/>
<organism evidence="2 3">
    <name type="scientific">Candidatus Marsarchaeota G2 archaeon ECH_B_3</name>
    <dbReference type="NCBI Taxonomy" id="1978161"/>
    <lineage>
        <taxon>Archaea</taxon>
        <taxon>Candidatus Marsarchaeota</taxon>
        <taxon>Candidatus Marsarchaeota group 2</taxon>
    </lineage>
</organism>
<gene>
    <name evidence="2" type="ORF">B9Q07_01335</name>
</gene>
<evidence type="ECO:0000313" key="2">
    <source>
        <dbReference type="EMBL" id="PSO01095.1"/>
    </source>
</evidence>
<keyword evidence="1" id="KW-0472">Membrane</keyword>
<dbReference type="Proteomes" id="UP000241972">
    <property type="component" value="Unassembled WGS sequence"/>
</dbReference>